<feature type="domain" description="Antitoxin FitA-like ribbon-helix-helix" evidence="1">
    <location>
        <begin position="21"/>
        <end position="57"/>
    </location>
</feature>
<evidence type="ECO:0000313" key="3">
    <source>
        <dbReference type="Proteomes" id="UP000032680"/>
    </source>
</evidence>
<accession>A0A0D6P7N0</accession>
<dbReference type="InterPro" id="IPR013321">
    <property type="entry name" value="Arc_rbn_hlx_hlx"/>
</dbReference>
<dbReference type="EMBL" id="BANB01000256">
    <property type="protein sequence ID" value="GAN77208.1"/>
    <property type="molecule type" value="Genomic_DNA"/>
</dbReference>
<dbReference type="AlphaFoldDB" id="A0A0D6P7N0"/>
<dbReference type="Pfam" id="PF22513">
    <property type="entry name" value="FitA-like_RHH"/>
    <property type="match status" value="1"/>
</dbReference>
<gene>
    <name evidence="2" type="ORF">Asru_0256_14</name>
</gene>
<sequence>MRRGGGGARPAPGQGSTIVDLSIRNAPAEIVQGLQSRAAANHRTVEAELLAIVTEAVSPPLRSSPAEVLRKARTLGLPVVSESTGLIRADRDRRQGR</sequence>
<dbReference type="Gene3D" id="1.10.1220.10">
    <property type="entry name" value="Met repressor-like"/>
    <property type="match status" value="1"/>
</dbReference>
<dbReference type="SUPFAM" id="SSF47598">
    <property type="entry name" value="Ribbon-helix-helix"/>
    <property type="match status" value="1"/>
</dbReference>
<dbReference type="Proteomes" id="UP000032680">
    <property type="component" value="Unassembled WGS sequence"/>
</dbReference>
<dbReference type="GO" id="GO:0006355">
    <property type="term" value="P:regulation of DNA-templated transcription"/>
    <property type="evidence" value="ECO:0007669"/>
    <property type="project" value="InterPro"/>
</dbReference>
<comment type="caution">
    <text evidence="2">The sequence shown here is derived from an EMBL/GenBank/DDBJ whole genome shotgun (WGS) entry which is preliminary data.</text>
</comment>
<evidence type="ECO:0000313" key="2">
    <source>
        <dbReference type="EMBL" id="GAN77208.1"/>
    </source>
</evidence>
<organism evidence="2 3">
    <name type="scientific">Acidisphaera rubrifaciens HS-AP3</name>
    <dbReference type="NCBI Taxonomy" id="1231350"/>
    <lineage>
        <taxon>Bacteria</taxon>
        <taxon>Pseudomonadati</taxon>
        <taxon>Pseudomonadota</taxon>
        <taxon>Alphaproteobacteria</taxon>
        <taxon>Acetobacterales</taxon>
        <taxon>Acetobacteraceae</taxon>
        <taxon>Acidisphaera</taxon>
    </lineage>
</organism>
<dbReference type="InterPro" id="IPR010985">
    <property type="entry name" value="Ribbon_hlx_hlx"/>
</dbReference>
<reference evidence="2 3" key="1">
    <citation type="submission" date="2012-11" db="EMBL/GenBank/DDBJ databases">
        <title>Whole genome sequence of Acidisphaera rubrifaciens HS-AP3.</title>
        <authorList>
            <person name="Azuma Y."/>
            <person name="Higashiura N."/>
            <person name="Hirakawa H."/>
            <person name="Matsushita K."/>
        </authorList>
    </citation>
    <scope>NUCLEOTIDE SEQUENCE [LARGE SCALE GENOMIC DNA]</scope>
    <source>
        <strain evidence="2 3">HS-AP3</strain>
    </source>
</reference>
<proteinExistence type="predicted"/>
<name>A0A0D6P7N0_9PROT</name>
<evidence type="ECO:0000259" key="1">
    <source>
        <dbReference type="Pfam" id="PF22513"/>
    </source>
</evidence>
<keyword evidence="3" id="KW-1185">Reference proteome</keyword>
<dbReference type="InterPro" id="IPR053853">
    <property type="entry name" value="FitA-like_RHH"/>
</dbReference>
<protein>
    <recommendedName>
        <fullName evidence="1">Antitoxin FitA-like ribbon-helix-helix domain-containing protein</fullName>
    </recommendedName>
</protein>